<accession>A0ACC2VIS4</accession>
<name>A0ACC2VIS4_9TREE</name>
<protein>
    <submittedName>
        <fullName evidence="1">Uncharacterized protein</fullName>
    </submittedName>
</protein>
<keyword evidence="2" id="KW-1185">Reference proteome</keyword>
<comment type="caution">
    <text evidence="1">The sequence shown here is derived from an EMBL/GenBank/DDBJ whole genome shotgun (WGS) entry which is preliminary data.</text>
</comment>
<dbReference type="EMBL" id="JASBWS010000092">
    <property type="protein sequence ID" value="KAJ9098516.1"/>
    <property type="molecule type" value="Genomic_DNA"/>
</dbReference>
<evidence type="ECO:0000313" key="1">
    <source>
        <dbReference type="EMBL" id="KAJ9098516.1"/>
    </source>
</evidence>
<proteinExistence type="predicted"/>
<reference evidence="1" key="1">
    <citation type="submission" date="2023-04" db="EMBL/GenBank/DDBJ databases">
        <title>Draft Genome sequencing of Naganishia species isolated from polar environments using Oxford Nanopore Technology.</title>
        <authorList>
            <person name="Leo P."/>
            <person name="Venkateswaran K."/>
        </authorList>
    </citation>
    <scope>NUCLEOTIDE SEQUENCE</scope>
    <source>
        <strain evidence="1">MNA-CCFEE 5262</strain>
    </source>
</reference>
<dbReference type="Proteomes" id="UP001230649">
    <property type="component" value="Unassembled WGS sequence"/>
</dbReference>
<sequence length="787" mass="85586">MGRGKIKKIKPVSLQARKAAIAQQQQLQAQKAALERQIAEERSKQARLQREIEEKERLVRGLERVGAEQERAFFENQGMYEGPEKGVYLHRTSATPPPQAPAPPPGKGRDALVPISDKALSMLNHMLGNRGLMQRDPTTGAIDVVLNPESLAHAASDGYTDDDNDDDDGTGVLASMNGILAQNAAHLSDGDEGSAETREALAEAMAAMKAAAHVAKALPLMMLKTAAQAMASGPTPQQAFTGDGQMVIDPMMMDEHLTEFRAMMEDPEERARLGVGFEMLGWAMGEHPGAPRDQGGHEAGPLPTLEEMLKLPIFNNEAFRSSPMFGKPAANGAQPHPTSGELFLESADSPTPMDLHNLDMMSDFLSSAPAMLGGPLFGGTSSRGQGQTGMSMSMAMRQVPSQPPPSHGNNEDYPGDLTASEAVKAVTQLLEASSRKLQRVTEDQGGEASRGQQRSVDAMNVRLDRTGQRPGPSNSELPPIPVATAQAILQARARELIALEDEEDDIDAFSVDGDVEAFDEDDEDEAYYSDEEYDDDEEYDEDGTTYDGEESDYSHDGGSSCYDSEDDDADDEEHYPVAEVMPFHAPVRRKHPDDPTHDPATRQPNDPSTPPRPHYSTIPYLPGSRRNPVTGKQMREILDRLSPAARHNYQQALIREHQLEMEMKERQEQGQPPQQQVPPPPQNRQPSVLDDPADQAVDELFSWIKAVIWTIEQHAIRAARAQMEAKGVGGAVAKPTNSDTIAPPPPSTTAPTGKPRTGPATWTPKATPDGERMRAMMRTVGIDVAPA</sequence>
<gene>
    <name evidence="1" type="ORF">QFC20_005943</name>
</gene>
<organism evidence="1 2">
    <name type="scientific">Naganishia adeliensis</name>
    <dbReference type="NCBI Taxonomy" id="92952"/>
    <lineage>
        <taxon>Eukaryota</taxon>
        <taxon>Fungi</taxon>
        <taxon>Dikarya</taxon>
        <taxon>Basidiomycota</taxon>
        <taxon>Agaricomycotina</taxon>
        <taxon>Tremellomycetes</taxon>
        <taxon>Filobasidiales</taxon>
        <taxon>Filobasidiaceae</taxon>
        <taxon>Naganishia</taxon>
    </lineage>
</organism>
<evidence type="ECO:0000313" key="2">
    <source>
        <dbReference type="Proteomes" id="UP001230649"/>
    </source>
</evidence>